<name>A0AAD8TTE4_LOLMU</name>
<accession>A0AAD8TTE4</accession>
<evidence type="ECO:0000313" key="2">
    <source>
        <dbReference type="EMBL" id="KAK1691883.1"/>
    </source>
</evidence>
<feature type="compositionally biased region" description="Acidic residues" evidence="1">
    <location>
        <begin position="9"/>
        <end position="31"/>
    </location>
</feature>
<proteinExistence type="predicted"/>
<dbReference type="EMBL" id="JAUUTY010000001">
    <property type="protein sequence ID" value="KAK1691883.1"/>
    <property type="molecule type" value="Genomic_DNA"/>
</dbReference>
<dbReference type="AlphaFoldDB" id="A0AAD8TTE4"/>
<comment type="caution">
    <text evidence="2">The sequence shown here is derived from an EMBL/GenBank/DDBJ whole genome shotgun (WGS) entry which is preliminary data.</text>
</comment>
<gene>
    <name evidence="2" type="ORF">QYE76_008580</name>
</gene>
<evidence type="ECO:0000256" key="1">
    <source>
        <dbReference type="SAM" id="MobiDB-lite"/>
    </source>
</evidence>
<organism evidence="2 3">
    <name type="scientific">Lolium multiflorum</name>
    <name type="common">Italian ryegrass</name>
    <name type="synonym">Lolium perenne subsp. multiflorum</name>
    <dbReference type="NCBI Taxonomy" id="4521"/>
    <lineage>
        <taxon>Eukaryota</taxon>
        <taxon>Viridiplantae</taxon>
        <taxon>Streptophyta</taxon>
        <taxon>Embryophyta</taxon>
        <taxon>Tracheophyta</taxon>
        <taxon>Spermatophyta</taxon>
        <taxon>Magnoliopsida</taxon>
        <taxon>Liliopsida</taxon>
        <taxon>Poales</taxon>
        <taxon>Poaceae</taxon>
        <taxon>BOP clade</taxon>
        <taxon>Pooideae</taxon>
        <taxon>Poodae</taxon>
        <taxon>Poeae</taxon>
        <taxon>Poeae Chloroplast Group 2 (Poeae type)</taxon>
        <taxon>Loliodinae</taxon>
        <taxon>Loliinae</taxon>
        <taxon>Lolium</taxon>
    </lineage>
</organism>
<protein>
    <submittedName>
        <fullName evidence="2">Uncharacterized protein</fullName>
    </submittedName>
</protein>
<evidence type="ECO:0000313" key="3">
    <source>
        <dbReference type="Proteomes" id="UP001231189"/>
    </source>
</evidence>
<reference evidence="2" key="1">
    <citation type="submission" date="2023-07" db="EMBL/GenBank/DDBJ databases">
        <title>A chromosome-level genome assembly of Lolium multiflorum.</title>
        <authorList>
            <person name="Chen Y."/>
            <person name="Copetti D."/>
            <person name="Kolliker R."/>
            <person name="Studer B."/>
        </authorList>
    </citation>
    <scope>NUCLEOTIDE SEQUENCE</scope>
    <source>
        <strain evidence="2">02402/16</strain>
        <tissue evidence="2">Leaf</tissue>
    </source>
</reference>
<feature type="region of interest" description="Disordered" evidence="1">
    <location>
        <begin position="1"/>
        <end position="45"/>
    </location>
</feature>
<sequence>MNTRPGIEVAEEEEEEEPDMEEEEEPDMEEEERPKGMGSTSRRCTAAKWRPSCKSCQSMFLSLRSGYFPPYIVILLFFELEVKKQTIVLELDKCTQHWESDNPTFLSVAIE</sequence>
<dbReference type="Proteomes" id="UP001231189">
    <property type="component" value="Unassembled WGS sequence"/>
</dbReference>
<keyword evidence="3" id="KW-1185">Reference proteome</keyword>